<feature type="transmembrane region" description="Helical" evidence="6">
    <location>
        <begin position="805"/>
        <end position="829"/>
    </location>
</feature>
<feature type="transmembrane region" description="Helical" evidence="6">
    <location>
        <begin position="417"/>
        <end position="444"/>
    </location>
</feature>
<dbReference type="Pfam" id="PF12704">
    <property type="entry name" value="MacB_PCD"/>
    <property type="match status" value="1"/>
</dbReference>
<dbReference type="PANTHER" id="PTHR30287:SF2">
    <property type="entry name" value="BLL1001 PROTEIN"/>
    <property type="match status" value="1"/>
</dbReference>
<gene>
    <name evidence="9" type="ORF">B0G85_2049</name>
</gene>
<dbReference type="OrthoDB" id="5291724at2"/>
<feature type="transmembrane region" description="Helical" evidence="6">
    <location>
        <begin position="344"/>
        <end position="365"/>
    </location>
</feature>
<feature type="domain" description="ABC3 transporter permease C-terminal" evidence="7">
    <location>
        <begin position="722"/>
        <end position="835"/>
    </location>
</feature>
<evidence type="ECO:0000256" key="4">
    <source>
        <dbReference type="ARBA" id="ARBA00022989"/>
    </source>
</evidence>
<organism evidence="9 10">
    <name type="scientific">Polynucleobacter brandtiae</name>
    <dbReference type="NCBI Taxonomy" id="1938816"/>
    <lineage>
        <taxon>Bacteria</taxon>
        <taxon>Pseudomonadati</taxon>
        <taxon>Pseudomonadota</taxon>
        <taxon>Betaproteobacteria</taxon>
        <taxon>Burkholderiales</taxon>
        <taxon>Burkholderiaceae</taxon>
        <taxon>Polynucleobacter</taxon>
    </lineage>
</organism>
<keyword evidence="5 6" id="KW-0472">Membrane</keyword>
<comment type="caution">
    <text evidence="9">The sequence shown here is derived from an EMBL/GenBank/DDBJ whole genome shotgun (WGS) entry which is preliminary data.</text>
</comment>
<dbReference type="PANTHER" id="PTHR30287">
    <property type="entry name" value="MEMBRANE COMPONENT OF PREDICTED ABC SUPERFAMILY METABOLITE UPTAKE TRANSPORTER"/>
    <property type="match status" value="1"/>
</dbReference>
<keyword evidence="10" id="KW-1185">Reference proteome</keyword>
<feature type="transmembrane region" description="Helical" evidence="6">
    <location>
        <begin position="717"/>
        <end position="741"/>
    </location>
</feature>
<feature type="domain" description="MacB-like periplasmic core" evidence="8">
    <location>
        <begin position="24"/>
        <end position="218"/>
    </location>
</feature>
<reference evidence="9 10" key="1">
    <citation type="submission" date="2017-11" db="EMBL/GenBank/DDBJ databases">
        <title>Genomic Encyclopedia of Type Strains, Phase III (KMG-III): the genomes of soil and plant-associated and newly described type strains.</title>
        <authorList>
            <person name="Whitman W."/>
        </authorList>
    </citation>
    <scope>NUCLEOTIDE SEQUENCE [LARGE SCALE GENOMIC DNA]</scope>
    <source>
        <strain evidence="9 10">UB-Domo-W1</strain>
    </source>
</reference>
<evidence type="ECO:0000256" key="3">
    <source>
        <dbReference type="ARBA" id="ARBA00022692"/>
    </source>
</evidence>
<dbReference type="Proteomes" id="UP000229366">
    <property type="component" value="Unassembled WGS sequence"/>
</dbReference>
<dbReference type="Pfam" id="PF02687">
    <property type="entry name" value="FtsX"/>
    <property type="match status" value="2"/>
</dbReference>
<feature type="transmembrane region" description="Helical" evidence="6">
    <location>
        <begin position="244"/>
        <end position="270"/>
    </location>
</feature>
<dbReference type="EMBL" id="PGTX01000009">
    <property type="protein sequence ID" value="PJI76060.1"/>
    <property type="molecule type" value="Genomic_DNA"/>
</dbReference>
<protein>
    <submittedName>
        <fullName evidence="9">Putative ABC transport system permease protein</fullName>
    </submittedName>
</protein>
<evidence type="ECO:0000313" key="10">
    <source>
        <dbReference type="Proteomes" id="UP000229366"/>
    </source>
</evidence>
<evidence type="ECO:0000256" key="5">
    <source>
        <dbReference type="ARBA" id="ARBA00023136"/>
    </source>
</evidence>
<evidence type="ECO:0000259" key="8">
    <source>
        <dbReference type="Pfam" id="PF12704"/>
    </source>
</evidence>
<evidence type="ECO:0000313" key="9">
    <source>
        <dbReference type="EMBL" id="PJI76060.1"/>
    </source>
</evidence>
<dbReference type="AlphaFoldDB" id="A0A2M8VH92"/>
<keyword evidence="2" id="KW-1003">Cell membrane</keyword>
<dbReference type="InterPro" id="IPR003838">
    <property type="entry name" value="ABC3_permease_C"/>
</dbReference>
<feature type="transmembrane region" description="Helical" evidence="6">
    <location>
        <begin position="761"/>
        <end position="785"/>
    </location>
</feature>
<dbReference type="InterPro" id="IPR038766">
    <property type="entry name" value="Membrane_comp_ABC_pdt"/>
</dbReference>
<comment type="subcellular location">
    <subcellularLocation>
        <location evidence="1">Cell membrane</location>
        <topology evidence="1">Multi-pass membrane protein</topology>
    </subcellularLocation>
</comment>
<evidence type="ECO:0000256" key="1">
    <source>
        <dbReference type="ARBA" id="ARBA00004651"/>
    </source>
</evidence>
<evidence type="ECO:0000259" key="7">
    <source>
        <dbReference type="Pfam" id="PF02687"/>
    </source>
</evidence>
<feature type="transmembrane region" description="Helical" evidence="6">
    <location>
        <begin position="20"/>
        <end position="39"/>
    </location>
</feature>
<sequence length="847" mass="90593">MRLFYWLLVSAFRAQPGRWLIAGATVALGIGLAVAIHTVNRSALSEFGRALDLINGQASAQLVMPAGEFPDALYDEVIARQSELGIQAVSPVFERNTKAIRVLGLDIFKVGKVTPALLPSALEGKTLDIFDANTVFLSAAALSSLNLAIGDDLTISLEGKKESFRIAGSVPGVAGESLAVMDLGLAQWRLNGLGRLSRLDIQLVQGRSLSQVAAALAQSHLGLILVTADDRQQRMSNLSRAYRVNLTVLALVALFTGGFLVFTTIGFSVLRQQSQLALLSVLGARQGWLFALILTQAAFVSAIGGVFGIGFGLALAAVLLRVLGGDLGAGYFSSVVPPLDIDPVVLAGFWFLSVAVGVLAGYLPARVATNRAPMQQLRAGASERILKSITQGRLAISLALLGLVLALMPAIDGLPIAAYISIACVLFAGIAMTPILVSHCFVLLKRLISRPSSRSPSSSLTLAIWRLAQASASASVLITGVVAALALTVAMVVMVASFRDSVTQWLDQVLPADLYANLSRLDLDQSLINNPRLQDEISAIPGIARVEFSLQQKVIFRADRPEVVLISRPIPLERAAQVLPLTGDPVVQVASGAALLPQVFVSESMTDLYGWKPGQVQDLPLTGSANNTISVWVGGIFRDYGRQHGAIVIDSASHRSLTNDDRRTDIAIWLKPGSSSVVVLEKFRSQFPQMMDLEFRSSANLRALSLTIFDRSFALTYALEIAALLVALFSVAVGFAGQALIRQKEFALMQHLGQSVQERALLLIFESGMLLGIATIWGTVLGLLMSQLLIHRVNPQSFGWTMDTSVPILALTVLALAIVLLGMIAAVWASNRSLNSKHLALALREDW</sequence>
<dbReference type="InterPro" id="IPR025857">
    <property type="entry name" value="MacB_PCD"/>
</dbReference>
<evidence type="ECO:0000256" key="6">
    <source>
        <dbReference type="SAM" id="Phobius"/>
    </source>
</evidence>
<evidence type="ECO:0000256" key="2">
    <source>
        <dbReference type="ARBA" id="ARBA00022475"/>
    </source>
</evidence>
<accession>A0A2M8VH92</accession>
<feature type="transmembrane region" description="Helical" evidence="6">
    <location>
        <begin position="394"/>
        <end position="411"/>
    </location>
</feature>
<name>A0A2M8VH92_9BURK</name>
<dbReference type="GO" id="GO:0005886">
    <property type="term" value="C:plasma membrane"/>
    <property type="evidence" value="ECO:0007669"/>
    <property type="project" value="UniProtKB-SubCell"/>
</dbReference>
<dbReference type="RefSeq" id="WP_100380342.1">
    <property type="nucleotide sequence ID" value="NZ_CBCSBW010000010.1"/>
</dbReference>
<keyword evidence="3 6" id="KW-0812">Transmembrane</keyword>
<proteinExistence type="predicted"/>
<feature type="transmembrane region" description="Helical" evidence="6">
    <location>
        <begin position="276"/>
        <end position="295"/>
    </location>
</feature>
<feature type="transmembrane region" description="Helical" evidence="6">
    <location>
        <begin position="476"/>
        <end position="498"/>
    </location>
</feature>
<feature type="transmembrane region" description="Helical" evidence="6">
    <location>
        <begin position="302"/>
        <end position="324"/>
    </location>
</feature>
<feature type="domain" description="ABC3 transporter permease C-terminal" evidence="7">
    <location>
        <begin position="248"/>
        <end position="371"/>
    </location>
</feature>
<keyword evidence="4 6" id="KW-1133">Transmembrane helix</keyword>